<comment type="subunit">
    <text evidence="7">The complex comprises the extracytoplasmic solute receptor protein and the two transmembrane proteins.</text>
</comment>
<reference evidence="9 10" key="1">
    <citation type="submission" date="2017-09" db="EMBL/GenBank/DDBJ databases">
        <authorList>
            <person name="Ehlers B."/>
            <person name="Leendertz F.H."/>
        </authorList>
    </citation>
    <scope>NUCLEOTIDE SEQUENCE [LARGE SCALE GENOMIC DNA]</scope>
    <source>
        <strain evidence="9 10">DSM 18289</strain>
    </source>
</reference>
<dbReference type="Pfam" id="PF06808">
    <property type="entry name" value="DctM"/>
    <property type="match status" value="1"/>
</dbReference>
<keyword evidence="6 7" id="KW-0472">Membrane</keyword>
<evidence type="ECO:0000256" key="3">
    <source>
        <dbReference type="ARBA" id="ARBA00022519"/>
    </source>
</evidence>
<feature type="transmembrane region" description="Helical" evidence="7">
    <location>
        <begin position="244"/>
        <end position="262"/>
    </location>
</feature>
<dbReference type="InterPro" id="IPR004681">
    <property type="entry name" value="TRAP_DctM"/>
</dbReference>
<feature type="transmembrane region" description="Helical" evidence="7">
    <location>
        <begin position="315"/>
        <end position="347"/>
    </location>
</feature>
<feature type="transmembrane region" description="Helical" evidence="7">
    <location>
        <begin position="218"/>
        <end position="238"/>
    </location>
</feature>
<dbReference type="PANTHER" id="PTHR33362">
    <property type="entry name" value="SIALIC ACID TRAP TRANSPORTER PERMEASE PROTEIN SIAT-RELATED"/>
    <property type="match status" value="1"/>
</dbReference>
<evidence type="ECO:0000256" key="2">
    <source>
        <dbReference type="ARBA" id="ARBA00022475"/>
    </source>
</evidence>
<dbReference type="PIRSF" id="PIRSF006066">
    <property type="entry name" value="HI0050"/>
    <property type="match status" value="1"/>
</dbReference>
<feature type="transmembrane region" description="Helical" evidence="7">
    <location>
        <begin position="97"/>
        <end position="118"/>
    </location>
</feature>
<keyword evidence="2" id="KW-1003">Cell membrane</keyword>
<name>A0A285PFJ0_9HYPH</name>
<feature type="transmembrane region" description="Helical" evidence="7">
    <location>
        <begin position="6"/>
        <end position="36"/>
    </location>
</feature>
<keyword evidence="7" id="KW-0813">Transport</keyword>
<feature type="transmembrane region" description="Helical" evidence="7">
    <location>
        <begin position="57"/>
        <end position="77"/>
    </location>
</feature>
<keyword evidence="5 7" id="KW-1133">Transmembrane helix</keyword>
<comment type="similarity">
    <text evidence="7">Belongs to the TRAP transporter large permease family.</text>
</comment>
<dbReference type="GO" id="GO:0022857">
    <property type="term" value="F:transmembrane transporter activity"/>
    <property type="evidence" value="ECO:0007669"/>
    <property type="project" value="UniProtKB-UniRule"/>
</dbReference>
<feature type="transmembrane region" description="Helical" evidence="7">
    <location>
        <begin position="138"/>
        <end position="162"/>
    </location>
</feature>
<dbReference type="OrthoDB" id="8043430at2"/>
<evidence type="ECO:0000256" key="6">
    <source>
        <dbReference type="ARBA" id="ARBA00023136"/>
    </source>
</evidence>
<keyword evidence="4 7" id="KW-0812">Transmembrane</keyword>
<keyword evidence="10" id="KW-1185">Reference proteome</keyword>
<dbReference type="GO" id="GO:0005886">
    <property type="term" value="C:plasma membrane"/>
    <property type="evidence" value="ECO:0007669"/>
    <property type="project" value="UniProtKB-SubCell"/>
</dbReference>
<accession>A0A285PFJ0</accession>
<comment type="subcellular location">
    <subcellularLocation>
        <location evidence="1 7">Cell inner membrane</location>
        <topology evidence="1 7">Multi-pass membrane protein</topology>
    </subcellularLocation>
</comment>
<evidence type="ECO:0000256" key="1">
    <source>
        <dbReference type="ARBA" id="ARBA00004429"/>
    </source>
</evidence>
<evidence type="ECO:0000313" key="10">
    <source>
        <dbReference type="Proteomes" id="UP000219439"/>
    </source>
</evidence>
<dbReference type="Proteomes" id="UP000219439">
    <property type="component" value="Unassembled WGS sequence"/>
</dbReference>
<evidence type="ECO:0000256" key="5">
    <source>
        <dbReference type="ARBA" id="ARBA00022989"/>
    </source>
</evidence>
<evidence type="ECO:0000256" key="7">
    <source>
        <dbReference type="RuleBase" id="RU369079"/>
    </source>
</evidence>
<feature type="transmembrane region" description="Helical" evidence="7">
    <location>
        <begin position="174"/>
        <end position="198"/>
    </location>
</feature>
<evidence type="ECO:0000256" key="4">
    <source>
        <dbReference type="ARBA" id="ARBA00022692"/>
    </source>
</evidence>
<evidence type="ECO:0000259" key="8">
    <source>
        <dbReference type="Pfam" id="PF06808"/>
    </source>
</evidence>
<proteinExistence type="inferred from homology"/>
<comment type="function">
    <text evidence="7">Part of the tripartite ATP-independent periplasmic (TRAP) transport system.</text>
</comment>
<organism evidence="9 10">
    <name type="scientific">Cohaesibacter gelatinilyticus</name>
    <dbReference type="NCBI Taxonomy" id="372072"/>
    <lineage>
        <taxon>Bacteria</taxon>
        <taxon>Pseudomonadati</taxon>
        <taxon>Pseudomonadota</taxon>
        <taxon>Alphaproteobacteria</taxon>
        <taxon>Hyphomicrobiales</taxon>
        <taxon>Cohaesibacteraceae</taxon>
    </lineage>
</organism>
<dbReference type="RefSeq" id="WP_097154873.1">
    <property type="nucleotide sequence ID" value="NZ_OBEL01000005.1"/>
</dbReference>
<feature type="transmembrane region" description="Helical" evidence="7">
    <location>
        <begin position="367"/>
        <end position="393"/>
    </location>
</feature>
<feature type="domain" description="TRAP C4-dicarboxylate transport system permease DctM subunit" evidence="8">
    <location>
        <begin position="8"/>
        <end position="429"/>
    </location>
</feature>
<sequence length="439" mass="46553">MFESLIGFAVLLGMIFLRVPIAFAMILVGVVGFALMRDWGAAWSMLGNIAFDTGLSYTLSVIPLFILMGNLLTISGVSHGLYAAANHLLGRYRGGLAMASVVACGGFSAVCGSSLATAATMSKVAMPSMRKYGYADSLATGSIAAGGTLGILIPPSVVMIIYGLLTESDIGKLFIAGVIPGLLGVIFYVGAIVVATRLNPDLAPKSEGTELFSQKERVGVIAITGLFVLIMVGIYGGFFTPTEAAAVGAFAAFLIALYMGAVNKESLRDASIESARSTAMIFAIIIGAEVFSNFINFAGLPDALAEWVGDMEVNAYVVMLGIVLIYIVLGCVLESLSMILLTVPVFYPLITELDFGLEILEDPELVLIWFAVIVVVVTEISLISPPVGMNVFVLRNVLPDVELGTIFKGVLPFWLADIARLILLIAVPYFSLWLVVQMS</sequence>
<dbReference type="AlphaFoldDB" id="A0A285PFJ0"/>
<dbReference type="EMBL" id="OBEL01000005">
    <property type="protein sequence ID" value="SNZ20492.1"/>
    <property type="molecule type" value="Genomic_DNA"/>
</dbReference>
<protein>
    <recommendedName>
        <fullName evidence="7">TRAP transporter large permease protein</fullName>
    </recommendedName>
</protein>
<keyword evidence="3 7" id="KW-0997">Cell inner membrane</keyword>
<dbReference type="NCBIfam" id="TIGR00786">
    <property type="entry name" value="dctM"/>
    <property type="match status" value="1"/>
</dbReference>
<feature type="transmembrane region" description="Helical" evidence="7">
    <location>
        <begin position="413"/>
        <end position="436"/>
    </location>
</feature>
<gene>
    <name evidence="9" type="ORF">SAMN06265368_3596</name>
</gene>
<dbReference type="InterPro" id="IPR010656">
    <property type="entry name" value="DctM"/>
</dbReference>
<dbReference type="PANTHER" id="PTHR33362:SF5">
    <property type="entry name" value="C4-DICARBOXYLATE TRAP TRANSPORTER LARGE PERMEASE PROTEIN DCTM"/>
    <property type="match status" value="1"/>
</dbReference>
<feature type="transmembrane region" description="Helical" evidence="7">
    <location>
        <begin position="274"/>
        <end position="295"/>
    </location>
</feature>
<evidence type="ECO:0000313" key="9">
    <source>
        <dbReference type="EMBL" id="SNZ20492.1"/>
    </source>
</evidence>